<gene>
    <name evidence="3" type="ORF">DNG_05034</name>
</gene>
<proteinExistence type="predicted"/>
<keyword evidence="4" id="KW-1185">Reference proteome</keyword>
<dbReference type="Proteomes" id="UP001187682">
    <property type="component" value="Unassembled WGS sequence"/>
</dbReference>
<dbReference type="SUPFAM" id="SSF56112">
    <property type="entry name" value="Protein kinase-like (PK-like)"/>
    <property type="match status" value="1"/>
</dbReference>
<sequence>MDEWALYGFLVNEFGGSEKFSIKQEKDLYKIRAPEPLDADVIAGSWYEARYLAENISELEGKISQHQQEITRIPLSDSFSIIDVIREHLEEAKVDSVYQDQVKTFIPCKKLYTIMNEESVRQALHKLKEATGRDLHPPDGEFEKWVAQISPPILKLGEGNKAVTQFRRTFAALILVGKADSIFDFINQEVNDEEMCLANFDLPAPSEESEERANQELQCAYDRFPVPCRNMVSWPKKYIRAFRSVRWEVSPPFFSTETSDKSSKLVHYELRSPDEVLPFTKGNRGPVKEGGSSQLEFYCVHESQQDLPRYTTKGKAHPVAVKRLEDKRAGQNPWKQSDKFENERYVLDRLTLAEGSPHIVKLLATFKTPGMNCTDKYHFMFEAADGTIEKLWNDEDLWREHSPGAVLSRWVARQCHGLAEGLAHVHQFPKSAVDDNPKTRGMHGDIKPGNILWYKDWILDNQPNPSGAIGGSSSEEEPFGILQIADFGVSSFHSTMTVDQAPLIGFSMDYTPPETEIWSRHLPPSDVWQLGCLLLDFATWLVTGPRGYDKFKKARSSQGLRMVRPRFSTFEQVKKNLTHVTVNPEVWKHANNLHKHNNTSPFVRDLVDLVVNHMLVVEDLESLETAHDTKRTKGSGRRISSREAKGELKKMFEAENDNAGYYSPSSPTRRFNVEKRDPLKISGTKSEIINFSDKRHWEEMAKWEASEA</sequence>
<dbReference type="Pfam" id="PF00069">
    <property type="entry name" value="Pkinase"/>
    <property type="match status" value="1"/>
</dbReference>
<dbReference type="SMART" id="SM00220">
    <property type="entry name" value="S_TKc"/>
    <property type="match status" value="1"/>
</dbReference>
<evidence type="ECO:0000256" key="1">
    <source>
        <dbReference type="SAM" id="MobiDB-lite"/>
    </source>
</evidence>
<protein>
    <recommendedName>
        <fullName evidence="2">Protein kinase domain-containing protein</fullName>
    </recommendedName>
</protein>
<dbReference type="GO" id="GO:0004674">
    <property type="term" value="F:protein serine/threonine kinase activity"/>
    <property type="evidence" value="ECO:0007669"/>
    <property type="project" value="TreeGrafter"/>
</dbReference>
<reference evidence="3" key="1">
    <citation type="submission" date="2018-03" db="EMBL/GenBank/DDBJ databases">
        <authorList>
            <person name="Guldener U."/>
        </authorList>
    </citation>
    <scope>NUCLEOTIDE SEQUENCE</scope>
</reference>
<dbReference type="Gene3D" id="1.10.510.10">
    <property type="entry name" value="Transferase(Phosphotransferase) domain 1"/>
    <property type="match status" value="1"/>
</dbReference>
<evidence type="ECO:0000313" key="3">
    <source>
        <dbReference type="EMBL" id="SPO02361.1"/>
    </source>
</evidence>
<organism evidence="3 4">
    <name type="scientific">Cephalotrichum gorgonifer</name>
    <dbReference type="NCBI Taxonomy" id="2041049"/>
    <lineage>
        <taxon>Eukaryota</taxon>
        <taxon>Fungi</taxon>
        <taxon>Dikarya</taxon>
        <taxon>Ascomycota</taxon>
        <taxon>Pezizomycotina</taxon>
        <taxon>Sordariomycetes</taxon>
        <taxon>Hypocreomycetidae</taxon>
        <taxon>Microascales</taxon>
        <taxon>Microascaceae</taxon>
        <taxon>Cephalotrichum</taxon>
    </lineage>
</organism>
<comment type="caution">
    <text evidence="3">The sequence shown here is derived from an EMBL/GenBank/DDBJ whole genome shotgun (WGS) entry which is preliminary data.</text>
</comment>
<name>A0AAE8MX46_9PEZI</name>
<evidence type="ECO:0000313" key="4">
    <source>
        <dbReference type="Proteomes" id="UP001187682"/>
    </source>
</evidence>
<dbReference type="AlphaFoldDB" id="A0AAE8MX46"/>
<dbReference type="GO" id="GO:0005524">
    <property type="term" value="F:ATP binding"/>
    <property type="evidence" value="ECO:0007669"/>
    <property type="project" value="InterPro"/>
</dbReference>
<dbReference type="InterPro" id="IPR000719">
    <property type="entry name" value="Prot_kinase_dom"/>
</dbReference>
<dbReference type="EMBL" id="ONZQ02000006">
    <property type="protein sequence ID" value="SPO02361.1"/>
    <property type="molecule type" value="Genomic_DNA"/>
</dbReference>
<dbReference type="PANTHER" id="PTHR24359">
    <property type="entry name" value="SERINE/THREONINE-PROTEIN KINASE SBK1"/>
    <property type="match status" value="1"/>
</dbReference>
<evidence type="ECO:0000259" key="2">
    <source>
        <dbReference type="PROSITE" id="PS50011"/>
    </source>
</evidence>
<feature type="region of interest" description="Disordered" evidence="1">
    <location>
        <begin position="657"/>
        <end position="677"/>
    </location>
</feature>
<dbReference type="PANTHER" id="PTHR24359:SF37">
    <property type="entry name" value="PROTEIN KINASE DOMAIN-CONTAINING PROTEIN"/>
    <property type="match status" value="1"/>
</dbReference>
<dbReference type="PROSITE" id="PS50011">
    <property type="entry name" value="PROTEIN_KINASE_DOM"/>
    <property type="match status" value="1"/>
</dbReference>
<feature type="domain" description="Protein kinase" evidence="2">
    <location>
        <begin position="273"/>
        <end position="616"/>
    </location>
</feature>
<accession>A0AAE8MX46</accession>
<dbReference type="InterPro" id="IPR011009">
    <property type="entry name" value="Kinase-like_dom_sf"/>
</dbReference>